<reference evidence="4" key="1">
    <citation type="submission" date="2021-12" db="EMBL/GenBank/DDBJ databases">
        <title>Draft genome sequence of Corynebacterium ammoniagenes strain T-723.</title>
        <authorList>
            <person name="Matsuzawa M."/>
            <person name="Hiratani M."/>
            <person name="Abe I."/>
            <person name="Tsuji Y."/>
            <person name="Nakamura J."/>
        </authorList>
    </citation>
    <scope>NUCLEOTIDE SEQUENCE</scope>
    <source>
        <strain evidence="4">T-723</strain>
    </source>
</reference>
<sequence length="208" mass="23042">MTEQMTNMNPQSVWNALKEGNQRFVEERAEHPNIDQTRRVSLVTGQDPKVVVLSCSDSRVPVELVFDMGLGDAFVIRTAGHIVDNTVLGSLDYALENLGCNLIVIMGHQSCGAIGATAEFVDGDMQIPSGFQRSIIEKVAMSTLRAQKEGKRDHADYERQNVIDTVRQILARMPDLNQRIIQGELGVVGTRYLLDESRIEPVVLHGVV</sequence>
<comment type="caution">
    <text evidence="4">The sequence shown here is derived from an EMBL/GenBank/DDBJ whole genome shotgun (WGS) entry which is preliminary data.</text>
</comment>
<dbReference type="PANTHER" id="PTHR11002">
    <property type="entry name" value="CARBONIC ANHYDRASE"/>
    <property type="match status" value="1"/>
</dbReference>
<dbReference type="EMBL" id="BQKK01000003">
    <property type="protein sequence ID" value="GJN43101.1"/>
    <property type="molecule type" value="Genomic_DNA"/>
</dbReference>
<feature type="binding site" evidence="3">
    <location>
        <position position="55"/>
    </location>
    <ligand>
        <name>Zn(2+)</name>
        <dbReference type="ChEBI" id="CHEBI:29105"/>
    </ligand>
</feature>
<dbReference type="SUPFAM" id="SSF53056">
    <property type="entry name" value="beta-carbonic anhydrase, cab"/>
    <property type="match status" value="1"/>
</dbReference>
<evidence type="ECO:0000313" key="5">
    <source>
        <dbReference type="Proteomes" id="UP001054925"/>
    </source>
</evidence>
<evidence type="ECO:0000313" key="4">
    <source>
        <dbReference type="EMBL" id="GJN43101.1"/>
    </source>
</evidence>
<gene>
    <name evidence="4" type="ORF">CAT723_15800</name>
</gene>
<comment type="function">
    <text evidence="2">Catalyzes the reversible hydration of carbon dioxide to form bicarbonate.</text>
</comment>
<feature type="binding site" evidence="3">
    <location>
        <position position="108"/>
    </location>
    <ligand>
        <name>Zn(2+)</name>
        <dbReference type="ChEBI" id="CHEBI:29105"/>
    </ligand>
</feature>
<dbReference type="SMART" id="SM00947">
    <property type="entry name" value="Pro_CA"/>
    <property type="match status" value="1"/>
</dbReference>
<evidence type="ECO:0000256" key="3">
    <source>
        <dbReference type="PIRSR" id="PIRSR601765-1"/>
    </source>
</evidence>
<feature type="binding site" evidence="3">
    <location>
        <position position="111"/>
    </location>
    <ligand>
        <name>Zn(2+)</name>
        <dbReference type="ChEBI" id="CHEBI:29105"/>
    </ligand>
</feature>
<dbReference type="InterPro" id="IPR001765">
    <property type="entry name" value="Carbonic_anhydrase"/>
</dbReference>
<keyword evidence="3" id="KW-0862">Zinc</keyword>
<comment type="cofactor">
    <cofactor evidence="3">
        <name>Zn(2+)</name>
        <dbReference type="ChEBI" id="CHEBI:29105"/>
    </cofactor>
    <text evidence="3">Binds 1 zinc ion per subunit.</text>
</comment>
<dbReference type="Gene3D" id="3.40.1050.10">
    <property type="entry name" value="Carbonic anhydrase"/>
    <property type="match status" value="1"/>
</dbReference>
<accession>A0AAV5G7U4</accession>
<keyword evidence="3" id="KW-0479">Metal-binding</keyword>
<dbReference type="PANTHER" id="PTHR11002:SF79">
    <property type="entry name" value="CARBONIC ANHYDRASE 2"/>
    <property type="match status" value="1"/>
</dbReference>
<protein>
    <submittedName>
        <fullName evidence="4">Carbonic anhydrase</fullName>
    </submittedName>
</protein>
<evidence type="ECO:0000256" key="1">
    <source>
        <dbReference type="ARBA" id="ARBA00006217"/>
    </source>
</evidence>
<dbReference type="InterPro" id="IPR036874">
    <property type="entry name" value="Carbonic_anhydrase_sf"/>
</dbReference>
<dbReference type="Pfam" id="PF00484">
    <property type="entry name" value="Pro_CA"/>
    <property type="match status" value="1"/>
</dbReference>
<dbReference type="CDD" id="cd03378">
    <property type="entry name" value="beta_CA_cladeC"/>
    <property type="match status" value="1"/>
</dbReference>
<dbReference type="GO" id="GO:0004089">
    <property type="term" value="F:carbonate dehydratase activity"/>
    <property type="evidence" value="ECO:0007669"/>
    <property type="project" value="InterPro"/>
</dbReference>
<organism evidence="4 5">
    <name type="scientific">Corynebacterium ammoniagenes</name>
    <name type="common">Brevibacterium ammoniagenes</name>
    <dbReference type="NCBI Taxonomy" id="1697"/>
    <lineage>
        <taxon>Bacteria</taxon>
        <taxon>Bacillati</taxon>
        <taxon>Actinomycetota</taxon>
        <taxon>Actinomycetes</taxon>
        <taxon>Mycobacteriales</taxon>
        <taxon>Corynebacteriaceae</taxon>
        <taxon>Corynebacterium</taxon>
    </lineage>
</organism>
<name>A0AAV5G7U4_CORAM</name>
<dbReference type="GO" id="GO:0008270">
    <property type="term" value="F:zinc ion binding"/>
    <property type="evidence" value="ECO:0007669"/>
    <property type="project" value="InterPro"/>
</dbReference>
<comment type="similarity">
    <text evidence="1">Belongs to the beta-class carbonic anhydrase family.</text>
</comment>
<dbReference type="AlphaFoldDB" id="A0AAV5G7U4"/>
<feature type="binding site" evidence="3">
    <location>
        <position position="57"/>
    </location>
    <ligand>
        <name>Zn(2+)</name>
        <dbReference type="ChEBI" id="CHEBI:29105"/>
    </ligand>
</feature>
<dbReference type="Proteomes" id="UP001054925">
    <property type="component" value="Unassembled WGS sequence"/>
</dbReference>
<proteinExistence type="inferred from homology"/>
<evidence type="ECO:0000256" key="2">
    <source>
        <dbReference type="ARBA" id="ARBA00024993"/>
    </source>
</evidence>